<keyword evidence="3" id="KW-1185">Reference proteome</keyword>
<comment type="subunit">
    <text evidence="1">Heterotrimer of A, B and C subunits.</text>
</comment>
<reference evidence="2 3" key="1">
    <citation type="submission" date="2015-11" db="EMBL/GenBank/DDBJ databases">
        <title>Genomic analysis of 38 Legionella species identifies large and diverse effector repertoires.</title>
        <authorList>
            <person name="Burstein D."/>
            <person name="Amaro F."/>
            <person name="Zusman T."/>
            <person name="Lifshitz Z."/>
            <person name="Cohen O."/>
            <person name="Gilbert J.A."/>
            <person name="Pupko T."/>
            <person name="Shuman H.A."/>
            <person name="Segal G."/>
        </authorList>
    </citation>
    <scope>NUCLEOTIDE SEQUENCE [LARGE SCALE GENOMIC DNA]</scope>
    <source>
        <strain evidence="2 3">ATCC 49506</strain>
    </source>
</reference>
<dbReference type="AlphaFoldDB" id="A0A0W0WUX9"/>
<dbReference type="PANTHER" id="PTHR15004:SF0">
    <property type="entry name" value="GLUTAMYL-TRNA(GLN) AMIDOTRANSFERASE SUBUNIT C, MITOCHONDRIAL"/>
    <property type="match status" value="1"/>
</dbReference>
<comment type="catalytic activity">
    <reaction evidence="1">
        <text>L-aspartyl-tRNA(Asn) + L-glutamine + ATP + H2O = L-asparaginyl-tRNA(Asn) + L-glutamate + ADP + phosphate + 2 H(+)</text>
        <dbReference type="Rhea" id="RHEA:14513"/>
        <dbReference type="Rhea" id="RHEA-COMP:9674"/>
        <dbReference type="Rhea" id="RHEA-COMP:9677"/>
        <dbReference type="ChEBI" id="CHEBI:15377"/>
        <dbReference type="ChEBI" id="CHEBI:15378"/>
        <dbReference type="ChEBI" id="CHEBI:29985"/>
        <dbReference type="ChEBI" id="CHEBI:30616"/>
        <dbReference type="ChEBI" id="CHEBI:43474"/>
        <dbReference type="ChEBI" id="CHEBI:58359"/>
        <dbReference type="ChEBI" id="CHEBI:78515"/>
        <dbReference type="ChEBI" id="CHEBI:78516"/>
        <dbReference type="ChEBI" id="CHEBI:456216"/>
    </reaction>
</comment>
<dbReference type="GO" id="GO:0050567">
    <property type="term" value="F:glutaminyl-tRNA synthase (glutamine-hydrolyzing) activity"/>
    <property type="evidence" value="ECO:0007669"/>
    <property type="project" value="UniProtKB-UniRule"/>
</dbReference>
<dbReference type="GO" id="GO:0070681">
    <property type="term" value="P:glutaminyl-tRNAGln biosynthesis via transamidation"/>
    <property type="evidence" value="ECO:0007669"/>
    <property type="project" value="TreeGrafter"/>
</dbReference>
<dbReference type="GO" id="GO:0006412">
    <property type="term" value="P:translation"/>
    <property type="evidence" value="ECO:0007669"/>
    <property type="project" value="UniProtKB-UniRule"/>
</dbReference>
<dbReference type="SUPFAM" id="SSF141000">
    <property type="entry name" value="Glu-tRNAGln amidotransferase C subunit"/>
    <property type="match status" value="1"/>
</dbReference>
<dbReference type="OrthoDB" id="9794326at2"/>
<keyword evidence="1" id="KW-0648">Protein biosynthesis</keyword>
<organism evidence="2 3">
    <name type="scientific">Legionella nautarum</name>
    <dbReference type="NCBI Taxonomy" id="45070"/>
    <lineage>
        <taxon>Bacteria</taxon>
        <taxon>Pseudomonadati</taxon>
        <taxon>Pseudomonadota</taxon>
        <taxon>Gammaproteobacteria</taxon>
        <taxon>Legionellales</taxon>
        <taxon>Legionellaceae</taxon>
        <taxon>Legionella</taxon>
    </lineage>
</organism>
<dbReference type="InterPro" id="IPR036113">
    <property type="entry name" value="Asp/Glu-ADT_sf_sub_c"/>
</dbReference>
<dbReference type="PATRIC" id="fig|45070.6.peg.1141"/>
<dbReference type="InterPro" id="IPR003837">
    <property type="entry name" value="GatC"/>
</dbReference>
<evidence type="ECO:0000313" key="2">
    <source>
        <dbReference type="EMBL" id="KTD36095.1"/>
    </source>
</evidence>
<dbReference type="Pfam" id="PF02686">
    <property type="entry name" value="GatC"/>
    <property type="match status" value="1"/>
</dbReference>
<comment type="catalytic activity">
    <reaction evidence="1">
        <text>L-glutamyl-tRNA(Gln) + L-glutamine + ATP + H2O = L-glutaminyl-tRNA(Gln) + L-glutamate + ADP + phosphate + H(+)</text>
        <dbReference type="Rhea" id="RHEA:17521"/>
        <dbReference type="Rhea" id="RHEA-COMP:9681"/>
        <dbReference type="Rhea" id="RHEA-COMP:9684"/>
        <dbReference type="ChEBI" id="CHEBI:15377"/>
        <dbReference type="ChEBI" id="CHEBI:15378"/>
        <dbReference type="ChEBI" id="CHEBI:29985"/>
        <dbReference type="ChEBI" id="CHEBI:30616"/>
        <dbReference type="ChEBI" id="CHEBI:43474"/>
        <dbReference type="ChEBI" id="CHEBI:58359"/>
        <dbReference type="ChEBI" id="CHEBI:78520"/>
        <dbReference type="ChEBI" id="CHEBI:78521"/>
        <dbReference type="ChEBI" id="CHEBI:456216"/>
    </reaction>
</comment>
<keyword evidence="1" id="KW-0436">Ligase</keyword>
<dbReference type="EMBL" id="LNYO01000013">
    <property type="protein sequence ID" value="KTD36095.1"/>
    <property type="molecule type" value="Genomic_DNA"/>
</dbReference>
<dbReference type="GO" id="GO:0050566">
    <property type="term" value="F:asparaginyl-tRNA synthase (glutamine-hydrolyzing) activity"/>
    <property type="evidence" value="ECO:0007669"/>
    <property type="project" value="RHEA"/>
</dbReference>
<dbReference type="PANTHER" id="PTHR15004">
    <property type="entry name" value="GLUTAMYL-TRNA(GLN) AMIDOTRANSFERASE SUBUNIT C, MITOCHONDRIAL"/>
    <property type="match status" value="1"/>
</dbReference>
<dbReference type="HAMAP" id="MF_00122">
    <property type="entry name" value="GatC"/>
    <property type="match status" value="1"/>
</dbReference>
<accession>A0A0W0WUX9</accession>
<name>A0A0W0WUX9_9GAMM</name>
<comment type="function">
    <text evidence="1">Allows the formation of correctly charged Asn-tRNA(Asn) or Gln-tRNA(Gln) through the transamidation of misacylated Asp-tRNA(Asn) or Glu-tRNA(Gln) in organisms which lack either or both of asparaginyl-tRNA or glutaminyl-tRNA synthetases. The reaction takes place in the presence of glutamine and ATP through an activated phospho-Asp-tRNA(Asn) or phospho-Glu-tRNA(Gln).</text>
</comment>
<evidence type="ECO:0000256" key="1">
    <source>
        <dbReference type="HAMAP-Rule" id="MF_00122"/>
    </source>
</evidence>
<dbReference type="Gene3D" id="1.10.20.60">
    <property type="entry name" value="Glu-tRNAGln amidotransferase C subunit, N-terminal domain"/>
    <property type="match status" value="1"/>
</dbReference>
<dbReference type="Proteomes" id="UP000054725">
    <property type="component" value="Unassembled WGS sequence"/>
</dbReference>
<dbReference type="EC" id="6.3.5.-" evidence="1"/>
<keyword evidence="1" id="KW-0547">Nucleotide-binding</keyword>
<evidence type="ECO:0000313" key="3">
    <source>
        <dbReference type="Proteomes" id="UP000054725"/>
    </source>
</evidence>
<dbReference type="GO" id="GO:0005524">
    <property type="term" value="F:ATP binding"/>
    <property type="evidence" value="ECO:0007669"/>
    <property type="project" value="UniProtKB-KW"/>
</dbReference>
<dbReference type="NCBIfam" id="TIGR00135">
    <property type="entry name" value="gatC"/>
    <property type="match status" value="1"/>
</dbReference>
<dbReference type="GO" id="GO:0006450">
    <property type="term" value="P:regulation of translational fidelity"/>
    <property type="evidence" value="ECO:0007669"/>
    <property type="project" value="InterPro"/>
</dbReference>
<gene>
    <name evidence="1" type="primary">gatC</name>
    <name evidence="2" type="ORF">Lnau_1079</name>
</gene>
<keyword evidence="2" id="KW-0808">Transferase</keyword>
<dbReference type="GO" id="GO:0016740">
    <property type="term" value="F:transferase activity"/>
    <property type="evidence" value="ECO:0007669"/>
    <property type="project" value="UniProtKB-KW"/>
</dbReference>
<keyword evidence="1" id="KW-0067">ATP-binding</keyword>
<sequence length="100" mass="11444">MSFTEQHLKKIEQLAYLDCESDEHSQLAEEVHAIMDFVDQLRKVDTRNTAPLFHPSDLQQRLRPDAVTEENCETQLADLAPLFEDGLYQVPKVIDSDSGQ</sequence>
<dbReference type="RefSeq" id="WP_058504119.1">
    <property type="nucleotide sequence ID" value="NZ_CAAAIF010000001.1"/>
</dbReference>
<protein>
    <recommendedName>
        <fullName evidence="1">Aspartyl/glutamyl-tRNA(Asn/Gln) amidotransferase subunit C</fullName>
        <shortName evidence="1">Asp/Glu-ADT subunit C</shortName>
        <ecNumber evidence="1">6.3.5.-</ecNumber>
    </recommendedName>
</protein>
<comment type="similarity">
    <text evidence="1">Belongs to the GatC family.</text>
</comment>
<proteinExistence type="inferred from homology"/>
<dbReference type="STRING" id="45070.Lnau_1079"/>
<comment type="caution">
    <text evidence="2">The sequence shown here is derived from an EMBL/GenBank/DDBJ whole genome shotgun (WGS) entry which is preliminary data.</text>
</comment>